<dbReference type="EMBL" id="CP017814">
    <property type="protein sequence ID" value="APA05483.1"/>
    <property type="molecule type" value="Genomic_DNA"/>
</dbReference>
<evidence type="ECO:0008006" key="3">
    <source>
        <dbReference type="Google" id="ProtNLM"/>
    </source>
</evidence>
<name>A0A1D9PT83_SCLS1</name>
<dbReference type="AlphaFoldDB" id="A0A1D9PT83"/>
<sequence>MYFDPVAQERQEGNFKIWLGQLLKGDPEQLACQLAKTHRPGHKLGAALWKNGAYNICYRVRYEAGFHAIVRFAPLGKTVYRTEKVENEAVVLQYL</sequence>
<accession>A0A1D9PT83</accession>
<reference evidence="2" key="1">
    <citation type="journal article" date="2017" name="Genome Biol. Evol.">
        <title>The complete genome sequence of the phytopathogenic fungus Sclerotinia sclerotiorum reveals insights into the genome architecture of broad host range pathogens.</title>
        <authorList>
            <person name="Derbyshire M."/>
            <person name="Denton-Giles M."/>
            <person name="Hegedus D."/>
            <person name="Seifbarghy S."/>
            <person name="Rollins J."/>
            <person name="van Kan J."/>
            <person name="Seidl M.F."/>
            <person name="Faino L."/>
            <person name="Mbengue M."/>
            <person name="Navaud O."/>
            <person name="Raffaele S."/>
            <person name="Hammond-Kosack K."/>
            <person name="Heard S."/>
            <person name="Oliver R."/>
        </authorList>
    </citation>
    <scope>NUCLEOTIDE SEQUENCE [LARGE SCALE GENOMIC DNA]</scope>
    <source>
        <strain evidence="2">ATCC 18683 / 1980 / Ss-1</strain>
    </source>
</reference>
<dbReference type="VEuPathDB" id="FungiDB:sscle_01g002530"/>
<proteinExistence type="predicted"/>
<gene>
    <name evidence="1" type="ORF">sscle_01g002530</name>
</gene>
<dbReference type="OrthoDB" id="4132742at2759"/>
<organism evidence="1 2">
    <name type="scientific">Sclerotinia sclerotiorum (strain ATCC 18683 / 1980 / Ss-1)</name>
    <name type="common">White mold</name>
    <name type="synonym">Whetzelinia sclerotiorum</name>
    <dbReference type="NCBI Taxonomy" id="665079"/>
    <lineage>
        <taxon>Eukaryota</taxon>
        <taxon>Fungi</taxon>
        <taxon>Dikarya</taxon>
        <taxon>Ascomycota</taxon>
        <taxon>Pezizomycotina</taxon>
        <taxon>Leotiomycetes</taxon>
        <taxon>Helotiales</taxon>
        <taxon>Sclerotiniaceae</taxon>
        <taxon>Sclerotinia</taxon>
    </lineage>
</organism>
<evidence type="ECO:0000313" key="2">
    <source>
        <dbReference type="Proteomes" id="UP000177798"/>
    </source>
</evidence>
<protein>
    <recommendedName>
        <fullName evidence="3">Aminoglycoside phosphotransferase domain-containing protein</fullName>
    </recommendedName>
</protein>
<evidence type="ECO:0000313" key="1">
    <source>
        <dbReference type="EMBL" id="APA05483.1"/>
    </source>
</evidence>
<dbReference type="Proteomes" id="UP000177798">
    <property type="component" value="Chromosome 1"/>
</dbReference>